<keyword evidence="4 6" id="KW-0378">Hydrolase</keyword>
<dbReference type="Proteomes" id="UP001523566">
    <property type="component" value="Unassembled WGS sequence"/>
</dbReference>
<dbReference type="PANTHER" id="PTHR11647">
    <property type="entry name" value="HYDRANTOINASE/DIHYDROPYRIMIDINASE FAMILY MEMBER"/>
    <property type="match status" value="1"/>
</dbReference>
<accession>A0ABT1E994</accession>
<gene>
    <name evidence="6" type="primary">hydA</name>
    <name evidence="6" type="ORF">NK125_08265</name>
</gene>
<dbReference type="PANTHER" id="PTHR11647:SF1">
    <property type="entry name" value="COLLAPSIN RESPONSE MEDIATOR PROTEIN"/>
    <property type="match status" value="1"/>
</dbReference>
<dbReference type="Gene3D" id="2.30.40.10">
    <property type="entry name" value="Urease, subunit C, domain 1"/>
    <property type="match status" value="1"/>
</dbReference>
<protein>
    <submittedName>
        <fullName evidence="6">Dihydropyrimidinase</fullName>
        <ecNumber evidence="6">3.5.2.2</ecNumber>
    </submittedName>
</protein>
<dbReference type="EC" id="3.5.2.2" evidence="6"/>
<reference evidence="6 7" key="1">
    <citation type="journal article" date="2022" name="Genome Biol. Evol.">
        <title>Host diet, physiology and behaviors set the stage for Lachnospiraceae cladogenesis.</title>
        <authorList>
            <person name="Vera-Ponce De Leon A."/>
            <person name="Schneider M."/>
            <person name="Jahnes B.C."/>
            <person name="Sadowski V."/>
            <person name="Camuy-Velez L.A."/>
            <person name="Duan J."/>
            <person name="Sabree Z.L."/>
        </authorList>
    </citation>
    <scope>NUCLEOTIDE SEQUENCE [LARGE SCALE GENOMIC DNA]</scope>
    <source>
        <strain evidence="6 7">PAL113</strain>
    </source>
</reference>
<dbReference type="InterPro" id="IPR011059">
    <property type="entry name" value="Metal-dep_hydrolase_composite"/>
</dbReference>
<evidence type="ECO:0000259" key="5">
    <source>
        <dbReference type="Pfam" id="PF01979"/>
    </source>
</evidence>
<comment type="caution">
    <text evidence="6">The sequence shown here is derived from an EMBL/GenBank/DDBJ whole genome shotgun (WGS) entry which is preliminary data.</text>
</comment>
<dbReference type="NCBIfam" id="TIGR02033">
    <property type="entry name" value="D-hydantoinase"/>
    <property type="match status" value="1"/>
</dbReference>
<organism evidence="6 7">
    <name type="scientific">Aequitasia blattaphilus</name>
    <dbReference type="NCBI Taxonomy" id="2949332"/>
    <lineage>
        <taxon>Bacteria</taxon>
        <taxon>Bacillati</taxon>
        <taxon>Bacillota</taxon>
        <taxon>Clostridia</taxon>
        <taxon>Lachnospirales</taxon>
        <taxon>Lachnospiraceae</taxon>
        <taxon>Aequitasia</taxon>
    </lineage>
</organism>
<dbReference type="Gene3D" id="3.20.20.140">
    <property type="entry name" value="Metal-dependent hydrolases"/>
    <property type="match status" value="1"/>
</dbReference>
<dbReference type="EMBL" id="JAMZFW010000010">
    <property type="protein sequence ID" value="MCP1102403.1"/>
    <property type="molecule type" value="Genomic_DNA"/>
</dbReference>
<dbReference type="InterPro" id="IPR011778">
    <property type="entry name" value="Hydantoinase/dihydroPyrase"/>
</dbReference>
<evidence type="ECO:0000256" key="1">
    <source>
        <dbReference type="ARBA" id="ARBA00001947"/>
    </source>
</evidence>
<feature type="domain" description="Amidohydrolase-related" evidence="5">
    <location>
        <begin position="50"/>
        <end position="433"/>
    </location>
</feature>
<comment type="similarity">
    <text evidence="2">Belongs to the metallo-dependent hydrolases superfamily. Hydantoinase/dihydropyrimidinase family.</text>
</comment>
<evidence type="ECO:0000256" key="3">
    <source>
        <dbReference type="ARBA" id="ARBA00022723"/>
    </source>
</evidence>
<dbReference type="InterPro" id="IPR032466">
    <property type="entry name" value="Metal_Hydrolase"/>
</dbReference>
<name>A0ABT1E994_9FIRM</name>
<dbReference type="SUPFAM" id="SSF51338">
    <property type="entry name" value="Composite domain of metallo-dependent hydrolases"/>
    <property type="match status" value="2"/>
</dbReference>
<dbReference type="SUPFAM" id="SSF51556">
    <property type="entry name" value="Metallo-dependent hydrolases"/>
    <property type="match status" value="1"/>
</dbReference>
<dbReference type="RefSeq" id="WP_262066188.1">
    <property type="nucleotide sequence ID" value="NZ_JAMXOD010000010.1"/>
</dbReference>
<evidence type="ECO:0000256" key="4">
    <source>
        <dbReference type="ARBA" id="ARBA00022801"/>
    </source>
</evidence>
<proteinExistence type="inferred from homology"/>
<keyword evidence="3" id="KW-0479">Metal-binding</keyword>
<evidence type="ECO:0000256" key="2">
    <source>
        <dbReference type="ARBA" id="ARBA00008829"/>
    </source>
</evidence>
<sequence length="461" mass="51759">MKRLFQGGWVVDGNGRTRKDILVEGEKIIKVELGIRDEEAEVINVRGKLLFPGFIDPHTHFDLEVSQTITVDDFASGTRAAIVGGTTTILDFATQNRGETLKAALDNWNRKASGNCSCDYGYHMAISEWNESISEEIADMVEWGITSFKLYMIYDAMYLDDGAIYQALSRLKEVGGLAGVHCENRDLIAALVEEEKGKGNLYPQIHPRTRPVQAEAEAINRLLEIASLADAPVMVVHLSTARGYQVIQEARKRGQCVYVETCPQYLLLDDEKYNLQGFESAKYVISPPLRSRKDRDALWTALKKQEIQTVATDHCSFTMEQKRMGKKDFTKIPCGMPGVETRPSLLYTYGVKSGKITEAQMCRYLSEDVAKLYGMYPQKGAIQPGSDGDIVVWNPEGKQVLNWRNQYSSCDYNPYEGMEVWGRAEQVYLRGELVARDGEVICVGKGKYIHRSRSGGKEQSV</sequence>
<evidence type="ECO:0000313" key="7">
    <source>
        <dbReference type="Proteomes" id="UP001523566"/>
    </source>
</evidence>
<dbReference type="GO" id="GO:0004157">
    <property type="term" value="F:dihydropyrimidinase activity"/>
    <property type="evidence" value="ECO:0007669"/>
    <property type="project" value="UniProtKB-EC"/>
</dbReference>
<dbReference type="Pfam" id="PF01979">
    <property type="entry name" value="Amidohydro_1"/>
    <property type="match status" value="1"/>
</dbReference>
<dbReference type="InterPro" id="IPR006680">
    <property type="entry name" value="Amidohydro-rel"/>
</dbReference>
<keyword evidence="7" id="KW-1185">Reference proteome</keyword>
<evidence type="ECO:0000313" key="6">
    <source>
        <dbReference type="EMBL" id="MCP1102403.1"/>
    </source>
</evidence>
<comment type="cofactor">
    <cofactor evidence="1">
        <name>Zn(2+)</name>
        <dbReference type="ChEBI" id="CHEBI:29105"/>
    </cofactor>
</comment>
<dbReference type="CDD" id="cd01314">
    <property type="entry name" value="D-HYD"/>
    <property type="match status" value="1"/>
</dbReference>
<dbReference type="InterPro" id="IPR050378">
    <property type="entry name" value="Metallo-dep_Hydrolases_sf"/>
</dbReference>